<keyword evidence="2 10" id="KW-0489">Methyltransferase</keyword>
<dbReference type="NCBIfam" id="TIGR00589">
    <property type="entry name" value="ogt"/>
    <property type="match status" value="1"/>
</dbReference>
<comment type="catalytic activity">
    <reaction evidence="1">
        <text>a 4-O-methyl-thymidine in DNA + L-cysteinyl-[protein] = a thymidine in DNA + S-methyl-L-cysteinyl-[protein]</text>
        <dbReference type="Rhea" id="RHEA:53428"/>
        <dbReference type="Rhea" id="RHEA-COMP:10131"/>
        <dbReference type="Rhea" id="RHEA-COMP:10132"/>
        <dbReference type="Rhea" id="RHEA-COMP:13555"/>
        <dbReference type="Rhea" id="RHEA-COMP:13556"/>
        <dbReference type="ChEBI" id="CHEBI:29950"/>
        <dbReference type="ChEBI" id="CHEBI:82612"/>
        <dbReference type="ChEBI" id="CHEBI:137386"/>
        <dbReference type="ChEBI" id="CHEBI:137387"/>
        <dbReference type="EC" id="2.1.1.63"/>
    </reaction>
</comment>
<dbReference type="SUPFAM" id="SSF53155">
    <property type="entry name" value="Methylated DNA-protein cysteine methyltransferase domain"/>
    <property type="match status" value="1"/>
</dbReference>
<accession>A0ABU9YZG1</accession>
<dbReference type="InterPro" id="IPR018060">
    <property type="entry name" value="HTH_AraC"/>
</dbReference>
<dbReference type="Pfam" id="PF12833">
    <property type="entry name" value="HTH_18"/>
    <property type="match status" value="1"/>
</dbReference>
<dbReference type="EC" id="2.1.1.63" evidence="10"/>
<keyword evidence="4" id="KW-0227">DNA damage</keyword>
<gene>
    <name evidence="10" type="ORF">ABDB84_11545</name>
</gene>
<dbReference type="PANTHER" id="PTHR10815:SF14">
    <property type="entry name" value="BIFUNCTIONAL TRANSCRIPTIONAL ACTIVATOR_DNA REPAIR ENZYME ADA"/>
    <property type="match status" value="1"/>
</dbReference>
<dbReference type="InterPro" id="IPR036388">
    <property type="entry name" value="WH-like_DNA-bd_sf"/>
</dbReference>
<evidence type="ECO:0000256" key="3">
    <source>
        <dbReference type="ARBA" id="ARBA00022679"/>
    </source>
</evidence>
<dbReference type="InterPro" id="IPR001497">
    <property type="entry name" value="MethylDNA_cys_MeTrfase_AS"/>
</dbReference>
<keyword evidence="6" id="KW-0804">Transcription</keyword>
<keyword evidence="5" id="KW-0805">Transcription regulation</keyword>
<evidence type="ECO:0000259" key="9">
    <source>
        <dbReference type="PROSITE" id="PS01124"/>
    </source>
</evidence>
<dbReference type="GO" id="GO:0032259">
    <property type="term" value="P:methylation"/>
    <property type="evidence" value="ECO:0007669"/>
    <property type="project" value="UniProtKB-KW"/>
</dbReference>
<organism evidence="10 11">
    <name type="scientific">Uliginosibacterium sediminicola</name>
    <dbReference type="NCBI Taxonomy" id="2024550"/>
    <lineage>
        <taxon>Bacteria</taxon>
        <taxon>Pseudomonadati</taxon>
        <taxon>Pseudomonadota</taxon>
        <taxon>Betaproteobacteria</taxon>
        <taxon>Rhodocyclales</taxon>
        <taxon>Zoogloeaceae</taxon>
        <taxon>Uliginosibacterium</taxon>
    </lineage>
</organism>
<name>A0ABU9YZG1_9RHOO</name>
<dbReference type="PANTHER" id="PTHR10815">
    <property type="entry name" value="METHYLATED-DNA--PROTEIN-CYSTEINE METHYLTRANSFERASE"/>
    <property type="match status" value="1"/>
</dbReference>
<dbReference type="Gene3D" id="1.10.10.10">
    <property type="entry name" value="Winged helix-like DNA-binding domain superfamily/Winged helix DNA-binding domain"/>
    <property type="match status" value="1"/>
</dbReference>
<dbReference type="Gene3D" id="1.10.10.60">
    <property type="entry name" value="Homeodomain-like"/>
    <property type="match status" value="1"/>
</dbReference>
<dbReference type="Gene3D" id="3.30.160.70">
    <property type="entry name" value="Methylated DNA-protein cysteine methyltransferase domain"/>
    <property type="match status" value="1"/>
</dbReference>
<keyword evidence="7" id="KW-0234">DNA repair</keyword>
<dbReference type="EMBL" id="JBDIVE010000005">
    <property type="protein sequence ID" value="MEN3069115.1"/>
    <property type="molecule type" value="Genomic_DNA"/>
</dbReference>
<evidence type="ECO:0000256" key="1">
    <source>
        <dbReference type="ARBA" id="ARBA00001286"/>
    </source>
</evidence>
<dbReference type="CDD" id="cd06445">
    <property type="entry name" value="ATase"/>
    <property type="match status" value="1"/>
</dbReference>
<evidence type="ECO:0000256" key="8">
    <source>
        <dbReference type="ARBA" id="ARBA00049348"/>
    </source>
</evidence>
<dbReference type="SUPFAM" id="SSF46767">
    <property type="entry name" value="Methylated DNA-protein cysteine methyltransferase, C-terminal domain"/>
    <property type="match status" value="1"/>
</dbReference>
<reference evidence="10 11" key="1">
    <citation type="journal article" date="2018" name="Int. J. Syst. Evol. Microbiol.">
        <title>Uliginosibacterium sediminicola sp. nov., isolated from freshwater sediment.</title>
        <authorList>
            <person name="Hwang W.M."/>
            <person name="Kim S.M."/>
            <person name="Kang K."/>
            <person name="Ahn T.Y."/>
        </authorList>
    </citation>
    <scope>NUCLEOTIDE SEQUENCE [LARGE SCALE GENOMIC DNA]</scope>
    <source>
        <strain evidence="10 11">M1-21</strain>
    </source>
</reference>
<evidence type="ECO:0000313" key="11">
    <source>
        <dbReference type="Proteomes" id="UP001410394"/>
    </source>
</evidence>
<protein>
    <submittedName>
        <fullName evidence="10">Methylated-DNA--[protein]-cysteine S-methyltransferase</fullName>
        <ecNumber evidence="10">2.1.1.63</ecNumber>
    </submittedName>
</protein>
<dbReference type="Pfam" id="PF01035">
    <property type="entry name" value="DNA_binding_1"/>
    <property type="match status" value="1"/>
</dbReference>
<comment type="catalytic activity">
    <reaction evidence="8">
        <text>a 6-O-methyl-2'-deoxyguanosine in DNA + L-cysteinyl-[protein] = S-methyl-L-cysteinyl-[protein] + a 2'-deoxyguanosine in DNA</text>
        <dbReference type="Rhea" id="RHEA:24000"/>
        <dbReference type="Rhea" id="RHEA-COMP:10131"/>
        <dbReference type="Rhea" id="RHEA-COMP:10132"/>
        <dbReference type="Rhea" id="RHEA-COMP:11367"/>
        <dbReference type="Rhea" id="RHEA-COMP:11368"/>
        <dbReference type="ChEBI" id="CHEBI:29950"/>
        <dbReference type="ChEBI" id="CHEBI:82612"/>
        <dbReference type="ChEBI" id="CHEBI:85445"/>
        <dbReference type="ChEBI" id="CHEBI:85448"/>
        <dbReference type="EC" id="2.1.1.63"/>
    </reaction>
</comment>
<evidence type="ECO:0000256" key="6">
    <source>
        <dbReference type="ARBA" id="ARBA00023163"/>
    </source>
</evidence>
<keyword evidence="3 10" id="KW-0808">Transferase</keyword>
<evidence type="ECO:0000256" key="7">
    <source>
        <dbReference type="ARBA" id="ARBA00023204"/>
    </source>
</evidence>
<evidence type="ECO:0000313" key="10">
    <source>
        <dbReference type="EMBL" id="MEN3069115.1"/>
    </source>
</evidence>
<keyword evidence="11" id="KW-1185">Reference proteome</keyword>
<dbReference type="Proteomes" id="UP001410394">
    <property type="component" value="Unassembled WGS sequence"/>
</dbReference>
<dbReference type="RefSeq" id="WP_345919882.1">
    <property type="nucleotide sequence ID" value="NZ_JBDIVE010000005.1"/>
</dbReference>
<feature type="domain" description="HTH araC/xylS-type" evidence="9">
    <location>
        <begin position="35"/>
        <end position="116"/>
    </location>
</feature>
<dbReference type="PROSITE" id="PS01124">
    <property type="entry name" value="HTH_ARAC_FAMILY_2"/>
    <property type="match status" value="1"/>
</dbReference>
<evidence type="ECO:0000256" key="5">
    <source>
        <dbReference type="ARBA" id="ARBA00023015"/>
    </source>
</evidence>
<evidence type="ECO:0000256" key="2">
    <source>
        <dbReference type="ARBA" id="ARBA00022603"/>
    </source>
</evidence>
<sequence>MPKSARPAEAAAARAQPGILAACRLIESAATPPALQVLADLAALSPHHFHRQFKAVLGITPREYGEAIRSLRVRQLLPASASVTEALFAAGFNSSSAFYDKVRELLGMRPERFRQGGDGETIRFALGQCTLGAILVAATAQGICSIALGDDAQALLDDLQARFARAQLIGGDAAFDAWVAQIVGWVEQPTQALDLPLDIRGTAFQQRVWQALRAIPPGSTLSYSELAAQLGMPQGARAVAAACAANAIALAIPCHRVVRNDGALAGYRWGLERKRALLDREQAS</sequence>
<dbReference type="InterPro" id="IPR036217">
    <property type="entry name" value="MethylDNA_cys_MeTrfase_DNAb"/>
</dbReference>
<dbReference type="PROSITE" id="PS00374">
    <property type="entry name" value="MGMT"/>
    <property type="match status" value="1"/>
</dbReference>
<dbReference type="InterPro" id="IPR014048">
    <property type="entry name" value="MethylDNA_cys_MeTrfase_DNA-bd"/>
</dbReference>
<proteinExistence type="predicted"/>
<dbReference type="InterPro" id="IPR036631">
    <property type="entry name" value="MGMT_N_sf"/>
</dbReference>
<evidence type="ECO:0000256" key="4">
    <source>
        <dbReference type="ARBA" id="ARBA00022763"/>
    </source>
</evidence>
<dbReference type="InterPro" id="IPR009057">
    <property type="entry name" value="Homeodomain-like_sf"/>
</dbReference>
<dbReference type="SMART" id="SM00342">
    <property type="entry name" value="HTH_ARAC"/>
    <property type="match status" value="1"/>
</dbReference>
<comment type="caution">
    <text evidence="10">The sequence shown here is derived from an EMBL/GenBank/DDBJ whole genome shotgun (WGS) entry which is preliminary data.</text>
</comment>
<dbReference type="SUPFAM" id="SSF46689">
    <property type="entry name" value="Homeodomain-like"/>
    <property type="match status" value="1"/>
</dbReference>
<dbReference type="GO" id="GO:0003908">
    <property type="term" value="F:methylated-DNA-[protein]-cysteine S-methyltransferase activity"/>
    <property type="evidence" value="ECO:0007669"/>
    <property type="project" value="UniProtKB-EC"/>
</dbReference>